<organism evidence="1 2">
    <name type="scientific">Cytobacillus praedii</name>
    <dbReference type="NCBI Taxonomy" id="1742358"/>
    <lineage>
        <taxon>Bacteria</taxon>
        <taxon>Bacillati</taxon>
        <taxon>Bacillota</taxon>
        <taxon>Bacilli</taxon>
        <taxon>Bacillales</taxon>
        <taxon>Bacillaceae</taxon>
        <taxon>Cytobacillus</taxon>
    </lineage>
</organism>
<comment type="caution">
    <text evidence="1">The sequence shown here is derived from an EMBL/GenBank/DDBJ whole genome shotgun (WGS) entry which is preliminary data.</text>
</comment>
<name>A0A4V2NTF4_9BACI</name>
<dbReference type="OrthoDB" id="9965326at2"/>
<sequence>MSIRELEILKAALEGDILKQKESENKNHPAWIAWLEDSEKLLRKVSRKLFDMRSRKSLLKDFSGIK</sequence>
<dbReference type="AlphaFoldDB" id="A0A4V2NTF4"/>
<protein>
    <submittedName>
        <fullName evidence="1">Uncharacterized protein</fullName>
    </submittedName>
</protein>
<accession>A0A4V2NTF4</accession>
<keyword evidence="2" id="KW-1185">Reference proteome</keyword>
<evidence type="ECO:0000313" key="1">
    <source>
        <dbReference type="EMBL" id="TCI99987.1"/>
    </source>
</evidence>
<proteinExistence type="predicted"/>
<gene>
    <name evidence="1" type="ORF">E0Y62_27055</name>
</gene>
<dbReference type="RefSeq" id="WP_131239723.1">
    <property type="nucleotide sequence ID" value="NZ_SJTH01000131.1"/>
</dbReference>
<dbReference type="EMBL" id="SJTH01000131">
    <property type="protein sequence ID" value="TCI99987.1"/>
    <property type="molecule type" value="Genomic_DNA"/>
</dbReference>
<dbReference type="Proteomes" id="UP000293846">
    <property type="component" value="Unassembled WGS sequence"/>
</dbReference>
<reference evidence="1 2" key="1">
    <citation type="submission" date="2019-03" db="EMBL/GenBank/DDBJ databases">
        <authorList>
            <person name="Jensen L."/>
            <person name="Storgaard J."/>
            <person name="Sulaj E."/>
            <person name="Schramm A."/>
            <person name="Marshall I.P.G."/>
        </authorList>
    </citation>
    <scope>NUCLEOTIDE SEQUENCE [LARGE SCALE GENOMIC DNA]</scope>
    <source>
        <strain evidence="1 2">2017H2G3</strain>
    </source>
</reference>
<evidence type="ECO:0000313" key="2">
    <source>
        <dbReference type="Proteomes" id="UP000293846"/>
    </source>
</evidence>